<dbReference type="NCBIfam" id="TIGR01557">
    <property type="entry name" value="myb_SHAQKYF"/>
    <property type="match status" value="1"/>
</dbReference>
<dbReference type="PANTHER" id="PTHR31442:SF40">
    <property type="entry name" value="HOMEODOMAIN-LIKE SUPERFAMILY PROTEIN"/>
    <property type="match status" value="1"/>
</dbReference>
<evidence type="ECO:0000256" key="2">
    <source>
        <dbReference type="ARBA" id="ARBA00023015"/>
    </source>
</evidence>
<dbReference type="Gene3D" id="1.10.10.60">
    <property type="entry name" value="Homeodomain-like"/>
    <property type="match status" value="1"/>
</dbReference>
<dbReference type="SUPFAM" id="SSF46689">
    <property type="entry name" value="Homeodomain-like"/>
    <property type="match status" value="1"/>
</dbReference>
<dbReference type="Pfam" id="PF00249">
    <property type="entry name" value="Myb_DNA-binding"/>
    <property type="match status" value="1"/>
</dbReference>
<gene>
    <name evidence="7" type="ORF">glysoja_032485</name>
</gene>
<dbReference type="InterPro" id="IPR009057">
    <property type="entry name" value="Homeodomain-like_sf"/>
</dbReference>
<keyword evidence="2" id="KW-0805">Transcription regulation</keyword>
<dbReference type="InterPro" id="IPR044841">
    <property type="entry name" value="LUX/BOA-like"/>
</dbReference>
<keyword evidence="3" id="KW-0804">Transcription</keyword>
<dbReference type="InterPro" id="IPR006447">
    <property type="entry name" value="Myb_dom_plants"/>
</dbReference>
<evidence type="ECO:0000256" key="4">
    <source>
        <dbReference type="ARBA" id="ARBA00023242"/>
    </source>
</evidence>
<dbReference type="EMBL" id="KN661452">
    <property type="protein sequence ID" value="KHN14878.1"/>
    <property type="molecule type" value="Genomic_DNA"/>
</dbReference>
<dbReference type="Proteomes" id="UP000053555">
    <property type="component" value="Unassembled WGS sequence"/>
</dbReference>
<dbReference type="GO" id="GO:0003677">
    <property type="term" value="F:DNA binding"/>
    <property type="evidence" value="ECO:0007669"/>
    <property type="project" value="InterPro"/>
</dbReference>
<reference evidence="7" key="1">
    <citation type="submission" date="2014-07" db="EMBL/GenBank/DDBJ databases">
        <title>Identification of a novel salt tolerance gene in wild soybean by whole-genome sequencing.</title>
        <authorList>
            <person name="Lam H.-M."/>
            <person name="Qi X."/>
            <person name="Li M.-W."/>
            <person name="Liu X."/>
            <person name="Xie M."/>
            <person name="Ni M."/>
            <person name="Xu X."/>
        </authorList>
    </citation>
    <scope>NUCLEOTIDE SEQUENCE [LARGE SCALE GENOMIC DNA]</scope>
    <source>
        <tissue evidence="7">Root</tissue>
    </source>
</reference>
<sequence length="149" mass="17135">ARGQEKIGTNFKESDSDELDDSFAPPTKKPRLMWRQELHQQFVEDVMQIGLDKAKPKRIVEAMNIPGLTREQVASHLQKHRHELLLNTSKGVTLQQNEKTLSNNIESKRRAGAYGRFDLTAFGDTSHLSYAALHPEERMEDQWPYYSLA</sequence>
<proteinExistence type="predicted"/>
<dbReference type="InterPro" id="IPR001005">
    <property type="entry name" value="SANT/Myb"/>
</dbReference>
<organism evidence="7">
    <name type="scientific">Glycine soja</name>
    <name type="common">Wild soybean</name>
    <dbReference type="NCBI Taxonomy" id="3848"/>
    <lineage>
        <taxon>Eukaryota</taxon>
        <taxon>Viridiplantae</taxon>
        <taxon>Streptophyta</taxon>
        <taxon>Embryophyta</taxon>
        <taxon>Tracheophyta</taxon>
        <taxon>Spermatophyta</taxon>
        <taxon>Magnoliopsida</taxon>
        <taxon>eudicotyledons</taxon>
        <taxon>Gunneridae</taxon>
        <taxon>Pentapetalae</taxon>
        <taxon>rosids</taxon>
        <taxon>fabids</taxon>
        <taxon>Fabales</taxon>
        <taxon>Fabaceae</taxon>
        <taxon>Papilionoideae</taxon>
        <taxon>50 kb inversion clade</taxon>
        <taxon>NPAAA clade</taxon>
        <taxon>indigoferoid/millettioid clade</taxon>
        <taxon>Phaseoleae</taxon>
        <taxon>Glycine</taxon>
        <taxon>Glycine subgen. Soja</taxon>
    </lineage>
</organism>
<dbReference type="PANTHER" id="PTHR31442">
    <property type="entry name" value="HOMEODOMAIN-LIKE SUPERFAMILY PROTEIN-RELATED"/>
    <property type="match status" value="1"/>
</dbReference>
<evidence type="ECO:0000313" key="7">
    <source>
        <dbReference type="EMBL" id="KHN14878.1"/>
    </source>
</evidence>
<feature type="non-terminal residue" evidence="7">
    <location>
        <position position="1"/>
    </location>
</feature>
<evidence type="ECO:0000259" key="6">
    <source>
        <dbReference type="Pfam" id="PF00249"/>
    </source>
</evidence>
<feature type="region of interest" description="Disordered" evidence="5">
    <location>
        <begin position="1"/>
        <end position="30"/>
    </location>
</feature>
<comment type="subcellular location">
    <subcellularLocation>
        <location evidence="1">Nucleus</location>
    </subcellularLocation>
</comment>
<dbReference type="GO" id="GO:0005634">
    <property type="term" value="C:nucleus"/>
    <property type="evidence" value="ECO:0007669"/>
    <property type="project" value="UniProtKB-SubCell"/>
</dbReference>
<accession>A0A0B2Q4F1</accession>
<dbReference type="GO" id="GO:0003700">
    <property type="term" value="F:DNA-binding transcription factor activity"/>
    <property type="evidence" value="ECO:0007669"/>
    <property type="project" value="InterPro"/>
</dbReference>
<protein>
    <submittedName>
        <fullName evidence="7">Two-component response regulator ARR1</fullName>
    </submittedName>
</protein>
<evidence type="ECO:0000256" key="1">
    <source>
        <dbReference type="ARBA" id="ARBA00004123"/>
    </source>
</evidence>
<evidence type="ECO:0000256" key="5">
    <source>
        <dbReference type="SAM" id="MobiDB-lite"/>
    </source>
</evidence>
<name>A0A0B2Q4F1_GLYSO</name>
<dbReference type="AlphaFoldDB" id="A0A0B2Q4F1"/>
<evidence type="ECO:0000256" key="3">
    <source>
        <dbReference type="ARBA" id="ARBA00023163"/>
    </source>
</evidence>
<dbReference type="FunFam" id="1.10.10.60:FF:000007">
    <property type="entry name" value="Two-component response regulator"/>
    <property type="match status" value="1"/>
</dbReference>
<feature type="domain" description="Myb-like" evidence="6">
    <location>
        <begin position="32"/>
        <end position="81"/>
    </location>
</feature>
<keyword evidence="4" id="KW-0539">Nucleus</keyword>